<proteinExistence type="predicted"/>
<dbReference type="Proteomes" id="UP000003082">
    <property type="component" value="Unassembled WGS sequence"/>
</dbReference>
<protein>
    <submittedName>
        <fullName evidence="1">Uncharacterized protein</fullName>
    </submittedName>
</protein>
<name>B9D4M1_CAMRE</name>
<dbReference type="EMBL" id="ACFU01000028">
    <property type="protein sequence ID" value="EEF13083.1"/>
    <property type="molecule type" value="Genomic_DNA"/>
</dbReference>
<evidence type="ECO:0000313" key="1">
    <source>
        <dbReference type="EMBL" id="EEF13083.1"/>
    </source>
</evidence>
<keyword evidence="2" id="KW-1185">Reference proteome</keyword>
<accession>B9D4M1</accession>
<evidence type="ECO:0000313" key="2">
    <source>
        <dbReference type="Proteomes" id="UP000003082"/>
    </source>
</evidence>
<organism evidence="1 2">
    <name type="scientific">Campylobacter rectus RM3267</name>
    <dbReference type="NCBI Taxonomy" id="553218"/>
    <lineage>
        <taxon>Bacteria</taxon>
        <taxon>Pseudomonadati</taxon>
        <taxon>Campylobacterota</taxon>
        <taxon>Epsilonproteobacteria</taxon>
        <taxon>Campylobacterales</taxon>
        <taxon>Campylobacteraceae</taxon>
        <taxon>Campylobacter</taxon>
    </lineage>
</organism>
<dbReference type="AlphaFoldDB" id="B9D4M1"/>
<gene>
    <name evidence="1" type="ORF">CAMRE0001_2077</name>
</gene>
<comment type="caution">
    <text evidence="1">The sequence shown here is derived from an EMBL/GenBank/DDBJ whole genome shotgun (WGS) entry which is preliminary data.</text>
</comment>
<sequence length="54" mass="6204">MRKFEPGKTASHLIFYIGTCDWPNLSFGSLACKFTSHKAALRLSLSRKFEIRQN</sequence>
<dbReference type="PROSITE" id="PS51257">
    <property type="entry name" value="PROKAR_LIPOPROTEIN"/>
    <property type="match status" value="1"/>
</dbReference>
<reference evidence="1 2" key="1">
    <citation type="submission" date="2008-08" db="EMBL/GenBank/DDBJ databases">
        <authorList>
            <person name="Madupu R."/>
            <person name="Durkin A.S."/>
            <person name="Torralba M."/>
            <person name="Methe B."/>
            <person name="Sutton G.G."/>
            <person name="Strausberg R.L."/>
            <person name="Nelson K.E."/>
        </authorList>
    </citation>
    <scope>NUCLEOTIDE SEQUENCE [LARGE SCALE GENOMIC DNA]</scope>
    <source>
        <strain evidence="1 2">RM3267</strain>
    </source>
</reference>